<evidence type="ECO:0000313" key="6">
    <source>
        <dbReference type="Proteomes" id="UP000077355"/>
    </source>
</evidence>
<dbReference type="Pfam" id="PF01547">
    <property type="entry name" value="SBP_bac_1"/>
    <property type="match status" value="1"/>
</dbReference>
<dbReference type="EMBL" id="LVJI01000018">
    <property type="protein sequence ID" value="OAB45004.1"/>
    <property type="molecule type" value="Genomic_DNA"/>
</dbReference>
<dbReference type="RefSeq" id="WP_068650505.1">
    <property type="nucleotide sequence ID" value="NZ_CP043611.1"/>
</dbReference>
<gene>
    <name evidence="5" type="ORF">PBAT_13730</name>
</gene>
<dbReference type="PANTHER" id="PTHR43649:SF12">
    <property type="entry name" value="DIACETYLCHITOBIOSE BINDING PROTEIN DASA"/>
    <property type="match status" value="1"/>
</dbReference>
<dbReference type="AlphaFoldDB" id="A0A168MSM5"/>
<comment type="caution">
    <text evidence="5">The sequence shown here is derived from an EMBL/GenBank/DDBJ whole genome shotgun (WGS) entry which is preliminary data.</text>
</comment>
<dbReference type="PANTHER" id="PTHR43649">
    <property type="entry name" value="ARABINOSE-BINDING PROTEIN-RELATED"/>
    <property type="match status" value="1"/>
</dbReference>
<evidence type="ECO:0000256" key="2">
    <source>
        <dbReference type="ARBA" id="ARBA00022448"/>
    </source>
</evidence>
<name>A0A168MSM5_9BACL</name>
<evidence type="ECO:0000313" key="5">
    <source>
        <dbReference type="EMBL" id="OAB45004.1"/>
    </source>
</evidence>
<keyword evidence="3 4" id="KW-0732">Signal</keyword>
<dbReference type="PROSITE" id="PS01037">
    <property type="entry name" value="SBP_BACTERIAL_1"/>
    <property type="match status" value="1"/>
</dbReference>
<dbReference type="OrthoDB" id="94797at2"/>
<feature type="signal peptide" evidence="4">
    <location>
        <begin position="1"/>
        <end position="20"/>
    </location>
</feature>
<organism evidence="5 6">
    <name type="scientific">Paenibacillus antarcticus</name>
    <dbReference type="NCBI Taxonomy" id="253703"/>
    <lineage>
        <taxon>Bacteria</taxon>
        <taxon>Bacillati</taxon>
        <taxon>Bacillota</taxon>
        <taxon>Bacilli</taxon>
        <taxon>Bacillales</taxon>
        <taxon>Paenibacillaceae</taxon>
        <taxon>Paenibacillus</taxon>
    </lineage>
</organism>
<dbReference type="GO" id="GO:0055085">
    <property type="term" value="P:transmembrane transport"/>
    <property type="evidence" value="ECO:0007669"/>
    <property type="project" value="InterPro"/>
</dbReference>
<dbReference type="NCBIfam" id="TIGR03850">
    <property type="entry name" value="bind_CPR_0540"/>
    <property type="match status" value="1"/>
</dbReference>
<evidence type="ECO:0000256" key="4">
    <source>
        <dbReference type="SAM" id="SignalP"/>
    </source>
</evidence>
<sequence>MKRYASLFLLAVILISSAIGLSKDSTSTDTVSPLPGTKSSNDFKHKELNIAVFQGGYGPEYWDEIVSEFESAYPGVKVNMTNSPRIGDVVRPQFVAGNPPDFLVVLDTEQSGLITSLVKEKGLQDISDVFESKALDKDQLLKDRVLPGMLENTRFSPYQDGKIYLAPFNAGPLGLIYNKKLFREKGWKLPETWDDFFALGEELKKEENFLADKNGGKTKRALFTYQGIYPNYLEEIMYPSLANAAGIDHLKKIFAYEPGSFKTDAVKKVLDIFAKIGAEGYLMDGTVDLNHTQSQTDMMLGKAIFIVNGTWMENEMKNFPREEGFEFGMIPVPVFNKGDKRYILTSYEQFSIPVRAKNPELAKEFLKFLYTNQSVKLFAEKSNGVFALKDAKELSKPYLTPGVYEMFSAYDGATSIVQDWKAIPKGSKSDIRTELFKNAITPIMTGKMTTDQWMDSVENSFTQIQSEMAANKQ</sequence>
<dbReference type="Proteomes" id="UP000077355">
    <property type="component" value="Unassembled WGS sequence"/>
</dbReference>
<dbReference type="SUPFAM" id="SSF53850">
    <property type="entry name" value="Periplasmic binding protein-like II"/>
    <property type="match status" value="1"/>
</dbReference>
<keyword evidence="6" id="KW-1185">Reference proteome</keyword>
<evidence type="ECO:0000256" key="1">
    <source>
        <dbReference type="ARBA" id="ARBA00008520"/>
    </source>
</evidence>
<proteinExistence type="inferred from homology"/>
<dbReference type="InterPro" id="IPR006061">
    <property type="entry name" value="SBP_1_CS"/>
</dbReference>
<dbReference type="InterPro" id="IPR022387">
    <property type="entry name" value="Bind_CPR0540"/>
</dbReference>
<dbReference type="Gene3D" id="3.40.190.10">
    <property type="entry name" value="Periplasmic binding protein-like II"/>
    <property type="match status" value="1"/>
</dbReference>
<accession>A0A168MSM5</accession>
<reference evidence="5 6" key="1">
    <citation type="submission" date="2016-03" db="EMBL/GenBank/DDBJ databases">
        <title>Draft genome sequence of Paenibacillus antarcticus CECT 5836.</title>
        <authorList>
            <person name="Shin S.-K."/>
            <person name="Yi H."/>
        </authorList>
    </citation>
    <scope>NUCLEOTIDE SEQUENCE [LARGE SCALE GENOMIC DNA]</scope>
    <source>
        <strain evidence="5 6">CECT 5836</strain>
    </source>
</reference>
<comment type="similarity">
    <text evidence="1">Belongs to the bacterial solute-binding protein 1 family.</text>
</comment>
<evidence type="ECO:0000256" key="3">
    <source>
        <dbReference type="ARBA" id="ARBA00022729"/>
    </source>
</evidence>
<protein>
    <submittedName>
        <fullName evidence="5">Carbohydrate ABC transporter substrate-binding protein</fullName>
    </submittedName>
</protein>
<keyword evidence="2" id="KW-0813">Transport</keyword>
<dbReference type="InterPro" id="IPR050490">
    <property type="entry name" value="Bact_solute-bd_prot1"/>
</dbReference>
<feature type="chain" id="PRO_5039185562" evidence="4">
    <location>
        <begin position="21"/>
        <end position="473"/>
    </location>
</feature>
<dbReference type="InterPro" id="IPR006059">
    <property type="entry name" value="SBP"/>
</dbReference>